<organism evidence="1 2">
    <name type="scientific">Mucilaginibacter pallidiroseus</name>
    <dbReference type="NCBI Taxonomy" id="2599295"/>
    <lineage>
        <taxon>Bacteria</taxon>
        <taxon>Pseudomonadati</taxon>
        <taxon>Bacteroidota</taxon>
        <taxon>Sphingobacteriia</taxon>
        <taxon>Sphingobacteriales</taxon>
        <taxon>Sphingobacteriaceae</taxon>
        <taxon>Mucilaginibacter</taxon>
    </lineage>
</organism>
<dbReference type="EMBL" id="VOEJ01000006">
    <property type="protein sequence ID" value="TWR27528.1"/>
    <property type="molecule type" value="Genomic_DNA"/>
</dbReference>
<evidence type="ECO:0000313" key="1">
    <source>
        <dbReference type="EMBL" id="TWR27528.1"/>
    </source>
</evidence>
<name>A0A563U875_9SPHI</name>
<keyword evidence="2" id="KW-1185">Reference proteome</keyword>
<dbReference type="OrthoDB" id="918051at2"/>
<proteinExistence type="predicted"/>
<protein>
    <submittedName>
        <fullName evidence="1">WYL domain-containing protein</fullName>
    </submittedName>
</protein>
<dbReference type="Proteomes" id="UP000320042">
    <property type="component" value="Unassembled WGS sequence"/>
</dbReference>
<dbReference type="AlphaFoldDB" id="A0A563U875"/>
<comment type="caution">
    <text evidence="1">The sequence shown here is derived from an EMBL/GenBank/DDBJ whole genome shotgun (WGS) entry which is preliminary data.</text>
</comment>
<sequence length="372" mass="42895">MPKFIIGNTVVLQSHPFQENITSIIISGEFLMIPPIMIVTEIINHDDDPEPKPVNKYKCIWFSSKRNQFVESNLLEGDLRLINLKEIEEEELQLGSLVALKTLPVELGKERSFLHSELLQNSTKKTNTSSGLLTFVSPVMSVIEIVKHNDEKDSKVSSDIKRKKIYPENLVKCKWFDAAGEKFSEYLLPIESLLVIPKPNEELLSMLSKAISEDSYLLTGDTLLKPLQLSNRSGYFHLTYFDYVLNKNISKEIDQIIDPKIILNPFKTHAPIFKKRKKGGKIILKQTIDINTLLEKALKRTDKKYLFIKYQDRFGQITTRTISRYELIEGEDDLSLKKSLIKYLRAFCHLRNADRNFRITSIIEVSELVLAY</sequence>
<accession>A0A563U875</accession>
<gene>
    <name evidence="1" type="ORF">FPZ43_13720</name>
</gene>
<reference evidence="1 2" key="1">
    <citation type="submission" date="2019-07" db="EMBL/GenBank/DDBJ databases">
        <authorList>
            <person name="Kim J."/>
        </authorList>
    </citation>
    <scope>NUCLEOTIDE SEQUENCE [LARGE SCALE GENOMIC DNA]</scope>
    <source>
        <strain evidence="2">dk17</strain>
    </source>
</reference>
<evidence type="ECO:0000313" key="2">
    <source>
        <dbReference type="Proteomes" id="UP000320042"/>
    </source>
</evidence>